<dbReference type="NCBIfam" id="TIGR01352">
    <property type="entry name" value="tonB_Cterm"/>
    <property type="match status" value="1"/>
</dbReference>
<comment type="similarity">
    <text evidence="2">Belongs to the TonB family.</text>
</comment>
<keyword evidence="3" id="KW-0813">Transport</keyword>
<evidence type="ECO:0000256" key="3">
    <source>
        <dbReference type="ARBA" id="ARBA00022448"/>
    </source>
</evidence>
<comment type="caution">
    <text evidence="12">The sequence shown here is derived from an EMBL/GenBank/DDBJ whole genome shotgun (WGS) entry which is preliminary data.</text>
</comment>
<evidence type="ECO:0000256" key="4">
    <source>
        <dbReference type="ARBA" id="ARBA00022475"/>
    </source>
</evidence>
<evidence type="ECO:0000256" key="6">
    <source>
        <dbReference type="ARBA" id="ARBA00022692"/>
    </source>
</evidence>
<evidence type="ECO:0000256" key="1">
    <source>
        <dbReference type="ARBA" id="ARBA00004383"/>
    </source>
</evidence>
<dbReference type="Pfam" id="PF03544">
    <property type="entry name" value="TonB_C"/>
    <property type="match status" value="1"/>
</dbReference>
<feature type="transmembrane region" description="Helical" evidence="10">
    <location>
        <begin position="88"/>
        <end position="108"/>
    </location>
</feature>
<sequence length="413" mass="47809">MNALLNYLLEGTVCLALMGLFYRLFLTRNTFFTWNRAYLLTAFGIAWIVPALNIPLLTDTVVFKEVLTYQLPAMELSSMNPQTVTTSWNTLSFLLSGIYLTGLVFFLIRFGWGLRTLYTQALIAKKSSWGNYTLLEHPDFEPSSFFHWIFLPPEHKNRADREWILAHEAAHGRLLHSLDVLLYQVLKITFWFFPFIRFFEKALLEVHEYQVDQKMTENHPKEAYVDLLLHLIRPVQQGTLVNNFNQFQLKKRLNMMYQPKSPVLARISYALVLPLIGLLLVFFACETQEEKPNLNLSPEEQISERVMQGEVFDVVEDMPYPAGGMEGWNAFLRENLTYPEAARKDGIEGTVYAIFTIDTEGDIHDVELLRGVDPRLDQEALRVLRKAPAWTPGKQKGIEVPVKMRVPIRFKLN</sequence>
<dbReference type="SUPFAM" id="SSF74653">
    <property type="entry name" value="TolA/TonB C-terminal domain"/>
    <property type="match status" value="1"/>
</dbReference>
<evidence type="ECO:0000256" key="8">
    <source>
        <dbReference type="ARBA" id="ARBA00022989"/>
    </source>
</evidence>
<dbReference type="Proteomes" id="UP001236663">
    <property type="component" value="Unassembled WGS sequence"/>
</dbReference>
<keyword evidence="6 10" id="KW-0812">Transmembrane</keyword>
<reference evidence="13" key="1">
    <citation type="journal article" date="2019" name="Int. J. Syst. Evol. Microbiol.">
        <title>The Global Catalogue of Microorganisms (GCM) 10K type strain sequencing project: providing services to taxonomists for standard genome sequencing and annotation.</title>
        <authorList>
            <consortium name="The Broad Institute Genomics Platform"/>
            <consortium name="The Broad Institute Genome Sequencing Center for Infectious Disease"/>
            <person name="Wu L."/>
            <person name="Ma J."/>
        </authorList>
    </citation>
    <scope>NUCLEOTIDE SEQUENCE [LARGE SCALE GENOMIC DNA]</scope>
    <source>
        <strain evidence="13">CECT 7706</strain>
    </source>
</reference>
<dbReference type="InterPro" id="IPR008756">
    <property type="entry name" value="Peptidase_M56"/>
</dbReference>
<evidence type="ECO:0000256" key="2">
    <source>
        <dbReference type="ARBA" id="ARBA00006555"/>
    </source>
</evidence>
<proteinExistence type="inferred from homology"/>
<keyword evidence="5" id="KW-0997">Cell inner membrane</keyword>
<keyword evidence="4" id="KW-1003">Cell membrane</keyword>
<dbReference type="PANTHER" id="PTHR33446">
    <property type="entry name" value="PROTEIN TONB-RELATED"/>
    <property type="match status" value="1"/>
</dbReference>
<dbReference type="InterPro" id="IPR006260">
    <property type="entry name" value="TonB/TolA_C"/>
</dbReference>
<evidence type="ECO:0000313" key="12">
    <source>
        <dbReference type="EMBL" id="MDN3687664.1"/>
    </source>
</evidence>
<organism evidence="12 13">
    <name type="scientific">Cyclobacterium jeungdonense</name>
    <dbReference type="NCBI Taxonomy" id="708087"/>
    <lineage>
        <taxon>Bacteria</taxon>
        <taxon>Pseudomonadati</taxon>
        <taxon>Bacteroidota</taxon>
        <taxon>Cytophagia</taxon>
        <taxon>Cytophagales</taxon>
        <taxon>Cyclobacteriaceae</taxon>
        <taxon>Cyclobacterium</taxon>
    </lineage>
</organism>
<evidence type="ECO:0000256" key="10">
    <source>
        <dbReference type="SAM" id="Phobius"/>
    </source>
</evidence>
<evidence type="ECO:0000256" key="5">
    <source>
        <dbReference type="ARBA" id="ARBA00022519"/>
    </source>
</evidence>
<protein>
    <submittedName>
        <fullName evidence="12">M56 family metallopeptidase</fullName>
    </submittedName>
</protein>
<evidence type="ECO:0000256" key="9">
    <source>
        <dbReference type="ARBA" id="ARBA00023136"/>
    </source>
</evidence>
<keyword evidence="9 10" id="KW-0472">Membrane</keyword>
<evidence type="ECO:0000313" key="13">
    <source>
        <dbReference type="Proteomes" id="UP001236663"/>
    </source>
</evidence>
<feature type="domain" description="TonB C-terminal" evidence="11">
    <location>
        <begin position="323"/>
        <end position="413"/>
    </location>
</feature>
<dbReference type="PROSITE" id="PS52015">
    <property type="entry name" value="TONB_CTD"/>
    <property type="match status" value="1"/>
</dbReference>
<name>A0ABT8C4H8_9BACT</name>
<gene>
    <name evidence="12" type="ORF">QWZ15_07485</name>
</gene>
<evidence type="ECO:0000256" key="7">
    <source>
        <dbReference type="ARBA" id="ARBA00022927"/>
    </source>
</evidence>
<dbReference type="InterPro" id="IPR051045">
    <property type="entry name" value="TonB-dependent_transducer"/>
</dbReference>
<keyword evidence="13" id="KW-1185">Reference proteome</keyword>
<feature type="transmembrane region" description="Helical" evidence="10">
    <location>
        <begin position="263"/>
        <end position="284"/>
    </location>
</feature>
<dbReference type="EMBL" id="JAUFQS010000006">
    <property type="protein sequence ID" value="MDN3687664.1"/>
    <property type="molecule type" value="Genomic_DNA"/>
</dbReference>
<accession>A0ABT8C4H8</accession>
<comment type="subcellular location">
    <subcellularLocation>
        <location evidence="1">Cell inner membrane</location>
        <topology evidence="1">Single-pass membrane protein</topology>
        <orientation evidence="1">Periplasmic side</orientation>
    </subcellularLocation>
</comment>
<keyword evidence="8 10" id="KW-1133">Transmembrane helix</keyword>
<evidence type="ECO:0000259" key="11">
    <source>
        <dbReference type="PROSITE" id="PS52015"/>
    </source>
</evidence>
<dbReference type="InterPro" id="IPR037682">
    <property type="entry name" value="TonB_C"/>
</dbReference>
<dbReference type="Pfam" id="PF05569">
    <property type="entry name" value="Peptidase_M56"/>
    <property type="match status" value="1"/>
</dbReference>
<dbReference type="RefSeq" id="WP_163385065.1">
    <property type="nucleotide sequence ID" value="NZ_JAUFQS010000006.1"/>
</dbReference>
<dbReference type="Gene3D" id="3.30.1150.10">
    <property type="match status" value="1"/>
</dbReference>
<feature type="transmembrane region" description="Helical" evidence="10">
    <location>
        <begin position="37"/>
        <end position="57"/>
    </location>
</feature>
<keyword evidence="7" id="KW-0653">Protein transport</keyword>
<dbReference type="PANTHER" id="PTHR33446:SF2">
    <property type="entry name" value="PROTEIN TONB"/>
    <property type="match status" value="1"/>
</dbReference>
<feature type="transmembrane region" description="Helical" evidence="10">
    <location>
        <begin position="6"/>
        <end position="25"/>
    </location>
</feature>